<protein>
    <submittedName>
        <fullName evidence="2">Uncharacterized protein</fullName>
    </submittedName>
</protein>
<feature type="transmembrane region" description="Helical" evidence="1">
    <location>
        <begin position="178"/>
        <end position="197"/>
    </location>
</feature>
<keyword evidence="3" id="KW-1185">Reference proteome</keyword>
<dbReference type="EMBL" id="QHHU01000058">
    <property type="protein sequence ID" value="RSM38413.1"/>
    <property type="molecule type" value="Genomic_DNA"/>
</dbReference>
<keyword evidence="1" id="KW-1133">Transmembrane helix</keyword>
<organism evidence="2 3">
    <name type="scientific">Amycolatopsis balhimycina DSM 5908</name>
    <dbReference type="NCBI Taxonomy" id="1081091"/>
    <lineage>
        <taxon>Bacteria</taxon>
        <taxon>Bacillati</taxon>
        <taxon>Actinomycetota</taxon>
        <taxon>Actinomycetes</taxon>
        <taxon>Pseudonocardiales</taxon>
        <taxon>Pseudonocardiaceae</taxon>
        <taxon>Amycolatopsis</taxon>
    </lineage>
</organism>
<dbReference type="RefSeq" id="WP_020639373.1">
    <property type="nucleotide sequence ID" value="NZ_QHHU01000058.1"/>
</dbReference>
<keyword evidence="1" id="KW-0472">Membrane</keyword>
<feature type="transmembrane region" description="Helical" evidence="1">
    <location>
        <begin position="203"/>
        <end position="221"/>
    </location>
</feature>
<feature type="transmembrane region" description="Helical" evidence="1">
    <location>
        <begin position="67"/>
        <end position="88"/>
    </location>
</feature>
<dbReference type="Proteomes" id="UP000286716">
    <property type="component" value="Unassembled WGS sequence"/>
</dbReference>
<evidence type="ECO:0000256" key="1">
    <source>
        <dbReference type="SAM" id="Phobius"/>
    </source>
</evidence>
<accession>A0A428W5V1</accession>
<dbReference type="OrthoDB" id="10001352at2"/>
<dbReference type="AlphaFoldDB" id="A0A428W5V1"/>
<comment type="caution">
    <text evidence="2">The sequence shown here is derived from an EMBL/GenBank/DDBJ whole genome shotgun (WGS) entry which is preliminary data.</text>
</comment>
<keyword evidence="1" id="KW-0812">Transmembrane</keyword>
<proteinExistence type="predicted"/>
<sequence>MSPSERTGPLERRYRRLLRLLPAGHRAARGEELIGLLLDLDAGRARPSFGQAAGVIGLALRLRLPGAASLLITAFLVAFSTEIAATAYRIGAGAMTVGVDSRFPVHNVVLALLIPALLRLAVAAAWIFGARRLTLAACVTLLAYSLATGGLLTFDLVVFAGLGAAAACRCRPARRLRMVLLATVPFAMLVWALSAAWDIPLSLGWLLSVTAAVALAGTVGGRWPRRPDGPQDHPASPNG</sequence>
<feature type="transmembrane region" description="Helical" evidence="1">
    <location>
        <begin position="108"/>
        <end position="129"/>
    </location>
</feature>
<evidence type="ECO:0000313" key="2">
    <source>
        <dbReference type="EMBL" id="RSM38413.1"/>
    </source>
</evidence>
<name>A0A428W5V1_AMYBA</name>
<evidence type="ECO:0000313" key="3">
    <source>
        <dbReference type="Proteomes" id="UP000286716"/>
    </source>
</evidence>
<reference evidence="2 3" key="1">
    <citation type="submission" date="2018-05" db="EMBL/GenBank/DDBJ databases">
        <title>Evolution of GPA BGCs.</title>
        <authorList>
            <person name="Waglechner N."/>
            <person name="Wright G.D."/>
        </authorList>
    </citation>
    <scope>NUCLEOTIDE SEQUENCE [LARGE SCALE GENOMIC DNA]</scope>
    <source>
        <strain evidence="2 3">DSM 5908</strain>
    </source>
</reference>
<gene>
    <name evidence="2" type="ORF">DMA12_33300</name>
</gene>
<feature type="transmembrane region" description="Helical" evidence="1">
    <location>
        <begin position="141"/>
        <end position="166"/>
    </location>
</feature>